<sequence>MAVANLHTLDSDILFEILTACDNLVTLRNLILTHPVLYHTFNNRRRLILRTVLRTQYHVHFLRRPHEHKFGETHSSILLIKTSNVIDRVALREAPWPELKRLMPEVLSCKWASWLLGSYNQAGLQDEALLLARESIRIMLAKCKILVSEQSALARAVIRTYTTANLQEEALELDEAILQHLSPRQPDYSVWAKQLITTYQKTGHDDKILPLQLKCWETCKTCAGAASDYALDWARSIIRGYQLKGEDAQAIAFQETVRTLLDPRTPQYIAWSRQLIQMHQKSNQPAEALAVTQSVWRHLGPETKGYRPWTAQLSEQYDTLGRPDDALAVVEAAWTAIGVYLARFPNDIAWKYQARGAGLMLAKAYRRHQRIDEAIALEVKCKALSV</sequence>
<evidence type="ECO:0000313" key="1">
    <source>
        <dbReference type="EMBL" id="KAH7078584.1"/>
    </source>
</evidence>
<proteinExistence type="predicted"/>
<evidence type="ECO:0000313" key="2">
    <source>
        <dbReference type="Proteomes" id="UP000813461"/>
    </source>
</evidence>
<organism evidence="1 2">
    <name type="scientific">Paraphoma chrysanthemicola</name>
    <dbReference type="NCBI Taxonomy" id="798071"/>
    <lineage>
        <taxon>Eukaryota</taxon>
        <taxon>Fungi</taxon>
        <taxon>Dikarya</taxon>
        <taxon>Ascomycota</taxon>
        <taxon>Pezizomycotina</taxon>
        <taxon>Dothideomycetes</taxon>
        <taxon>Pleosporomycetidae</taxon>
        <taxon>Pleosporales</taxon>
        <taxon>Pleosporineae</taxon>
        <taxon>Phaeosphaeriaceae</taxon>
        <taxon>Paraphoma</taxon>
    </lineage>
</organism>
<reference evidence="1" key="1">
    <citation type="journal article" date="2021" name="Nat. Commun.">
        <title>Genetic determinants of endophytism in the Arabidopsis root mycobiome.</title>
        <authorList>
            <person name="Mesny F."/>
            <person name="Miyauchi S."/>
            <person name="Thiergart T."/>
            <person name="Pickel B."/>
            <person name="Atanasova L."/>
            <person name="Karlsson M."/>
            <person name="Huettel B."/>
            <person name="Barry K.W."/>
            <person name="Haridas S."/>
            <person name="Chen C."/>
            <person name="Bauer D."/>
            <person name="Andreopoulos W."/>
            <person name="Pangilinan J."/>
            <person name="LaButti K."/>
            <person name="Riley R."/>
            <person name="Lipzen A."/>
            <person name="Clum A."/>
            <person name="Drula E."/>
            <person name="Henrissat B."/>
            <person name="Kohler A."/>
            <person name="Grigoriev I.V."/>
            <person name="Martin F.M."/>
            <person name="Hacquard S."/>
        </authorList>
    </citation>
    <scope>NUCLEOTIDE SEQUENCE</scope>
    <source>
        <strain evidence="1">MPI-SDFR-AT-0120</strain>
    </source>
</reference>
<dbReference type="OrthoDB" id="3750487at2759"/>
<dbReference type="InterPro" id="IPR011990">
    <property type="entry name" value="TPR-like_helical_dom_sf"/>
</dbReference>
<name>A0A8K0QYR1_9PLEO</name>
<dbReference type="Proteomes" id="UP000813461">
    <property type="component" value="Unassembled WGS sequence"/>
</dbReference>
<accession>A0A8K0QYR1</accession>
<comment type="caution">
    <text evidence="1">The sequence shown here is derived from an EMBL/GenBank/DDBJ whole genome shotgun (WGS) entry which is preliminary data.</text>
</comment>
<dbReference type="AlphaFoldDB" id="A0A8K0QYR1"/>
<gene>
    <name evidence="1" type="ORF">FB567DRAFT_534238</name>
</gene>
<dbReference type="Gene3D" id="1.25.40.10">
    <property type="entry name" value="Tetratricopeptide repeat domain"/>
    <property type="match status" value="1"/>
</dbReference>
<keyword evidence="2" id="KW-1185">Reference proteome</keyword>
<dbReference type="EMBL" id="JAGMVJ010000017">
    <property type="protein sequence ID" value="KAH7078584.1"/>
    <property type="molecule type" value="Genomic_DNA"/>
</dbReference>
<protein>
    <submittedName>
        <fullName evidence="1">Uncharacterized protein</fullName>
    </submittedName>
</protein>